<dbReference type="Pfam" id="PF09534">
    <property type="entry name" value="Trp_oprn_chp"/>
    <property type="match status" value="1"/>
</dbReference>
<evidence type="ECO:0000256" key="1">
    <source>
        <dbReference type="SAM" id="Phobius"/>
    </source>
</evidence>
<dbReference type="OrthoDB" id="3712369at2"/>
<evidence type="ECO:0000313" key="2">
    <source>
        <dbReference type="EMBL" id="QBR90880.1"/>
    </source>
</evidence>
<keyword evidence="1" id="KW-0472">Membrane</keyword>
<dbReference type="InterPro" id="IPR019051">
    <property type="entry name" value="Trp_biosyn_TM_oprn/chp"/>
</dbReference>
<dbReference type="EMBL" id="CP038267">
    <property type="protein sequence ID" value="QBR90880.1"/>
    <property type="molecule type" value="Genomic_DNA"/>
</dbReference>
<sequence length="196" mass="20276">MAEPAAGRRRTFGPVVALGLAAGLLVSLAGNQAWVVDRSVPEGSDPLGQVSEAGEMPLALALGLVVLACWGVVLVTRRVVRRAVLVLACLVSLGLVAAVVSGYLTLPDQVLEAFPTGATRTDVGLTETTGWFWAAALGALASVVATVLAVAWCPAWPEMGSRYDAPGGRGVADVPLEEQSSIDLWKSMDEGRDPTA</sequence>
<reference evidence="2 3" key="1">
    <citation type="submission" date="2019-03" db="EMBL/GenBank/DDBJ databases">
        <title>Three New Species of Nocardioides, Nocardioides euryhalodurans sp. nov., Nocardioides seonyuensis sp. nov. and Nocardioides eburneoflavus sp. nov., Iolated from Soil.</title>
        <authorList>
            <person name="Roh S.G."/>
            <person name="Lee C."/>
            <person name="Kim M.-K."/>
            <person name="Kim S.B."/>
        </authorList>
    </citation>
    <scope>NUCLEOTIDE SEQUENCE [LARGE SCALE GENOMIC DNA]</scope>
    <source>
        <strain evidence="2 3">MMS17-SY117</strain>
    </source>
</reference>
<evidence type="ECO:0008006" key="4">
    <source>
        <dbReference type="Google" id="ProtNLM"/>
    </source>
</evidence>
<proteinExistence type="predicted"/>
<accession>A0A4P7GGB1</accession>
<dbReference type="RefSeq" id="WP_135072929.1">
    <property type="nucleotide sequence ID" value="NZ_CP038267.1"/>
</dbReference>
<keyword evidence="3" id="KW-1185">Reference proteome</keyword>
<dbReference type="KEGG" id="noy:EXE57_00290"/>
<gene>
    <name evidence="2" type="ORF">EXE57_00290</name>
</gene>
<name>A0A4P7GGB1_9ACTN</name>
<feature type="transmembrane region" description="Helical" evidence="1">
    <location>
        <begin position="12"/>
        <end position="36"/>
    </location>
</feature>
<keyword evidence="1" id="KW-1133">Transmembrane helix</keyword>
<feature type="transmembrane region" description="Helical" evidence="1">
    <location>
        <begin position="131"/>
        <end position="153"/>
    </location>
</feature>
<dbReference type="AlphaFoldDB" id="A0A4P7GGB1"/>
<protein>
    <recommendedName>
        <fullName evidence="4">Trp biosynthesis protein</fullName>
    </recommendedName>
</protein>
<evidence type="ECO:0000313" key="3">
    <source>
        <dbReference type="Proteomes" id="UP000294894"/>
    </source>
</evidence>
<organism evidence="2 3">
    <name type="scientific">Nocardioides euryhalodurans</name>
    <dbReference type="NCBI Taxonomy" id="2518370"/>
    <lineage>
        <taxon>Bacteria</taxon>
        <taxon>Bacillati</taxon>
        <taxon>Actinomycetota</taxon>
        <taxon>Actinomycetes</taxon>
        <taxon>Propionibacteriales</taxon>
        <taxon>Nocardioidaceae</taxon>
        <taxon>Nocardioides</taxon>
    </lineage>
</organism>
<dbReference type="Proteomes" id="UP000294894">
    <property type="component" value="Chromosome"/>
</dbReference>
<feature type="transmembrane region" description="Helical" evidence="1">
    <location>
        <begin position="56"/>
        <end position="76"/>
    </location>
</feature>
<keyword evidence="1" id="KW-0812">Transmembrane</keyword>
<feature type="transmembrane region" description="Helical" evidence="1">
    <location>
        <begin position="83"/>
        <end position="106"/>
    </location>
</feature>